<dbReference type="Proteomes" id="UP001283361">
    <property type="component" value="Unassembled WGS sequence"/>
</dbReference>
<proteinExistence type="predicted"/>
<name>A0AAE0YUF6_9GAST</name>
<organism evidence="1 2">
    <name type="scientific">Elysia crispata</name>
    <name type="common">lettuce slug</name>
    <dbReference type="NCBI Taxonomy" id="231223"/>
    <lineage>
        <taxon>Eukaryota</taxon>
        <taxon>Metazoa</taxon>
        <taxon>Spiralia</taxon>
        <taxon>Lophotrochozoa</taxon>
        <taxon>Mollusca</taxon>
        <taxon>Gastropoda</taxon>
        <taxon>Heterobranchia</taxon>
        <taxon>Euthyneura</taxon>
        <taxon>Panpulmonata</taxon>
        <taxon>Sacoglossa</taxon>
        <taxon>Placobranchoidea</taxon>
        <taxon>Plakobranchidae</taxon>
        <taxon>Elysia</taxon>
    </lineage>
</organism>
<accession>A0AAE0YUF6</accession>
<dbReference type="EMBL" id="JAWDGP010005378">
    <property type="protein sequence ID" value="KAK3757389.1"/>
    <property type="molecule type" value="Genomic_DNA"/>
</dbReference>
<reference evidence="1" key="1">
    <citation type="journal article" date="2023" name="G3 (Bethesda)">
        <title>A reference genome for the long-term kleptoplast-retaining sea slug Elysia crispata morphotype clarki.</title>
        <authorList>
            <person name="Eastman K.E."/>
            <person name="Pendleton A.L."/>
            <person name="Shaikh M.A."/>
            <person name="Suttiyut T."/>
            <person name="Ogas R."/>
            <person name="Tomko P."/>
            <person name="Gavelis G."/>
            <person name="Widhalm J.R."/>
            <person name="Wisecaver J.H."/>
        </authorList>
    </citation>
    <scope>NUCLEOTIDE SEQUENCE</scope>
    <source>
        <strain evidence="1">ECLA1</strain>
    </source>
</reference>
<gene>
    <name evidence="1" type="ORF">RRG08_050091</name>
</gene>
<protein>
    <submittedName>
        <fullName evidence="1">Uncharacterized protein</fullName>
    </submittedName>
</protein>
<evidence type="ECO:0000313" key="2">
    <source>
        <dbReference type="Proteomes" id="UP001283361"/>
    </source>
</evidence>
<comment type="caution">
    <text evidence="1">The sequence shown here is derived from an EMBL/GenBank/DDBJ whole genome shotgun (WGS) entry which is preliminary data.</text>
</comment>
<sequence>MTAAAYVTTFSHKTGITVQHAVTTVTPTRIVWYSTVDTAPVCTISTGEVYLVDIRVKVSVLPAVKTSRGFILAALRRNFSHVGQRNMTVTYGSQEAFPHTVFLDEDHRSYKETLIVFE</sequence>
<keyword evidence="2" id="KW-1185">Reference proteome</keyword>
<evidence type="ECO:0000313" key="1">
    <source>
        <dbReference type="EMBL" id="KAK3757389.1"/>
    </source>
</evidence>
<dbReference type="AlphaFoldDB" id="A0AAE0YUF6"/>